<dbReference type="InterPro" id="IPR052809">
    <property type="entry name" value="Actin_polarity_regulatory"/>
</dbReference>
<keyword evidence="3" id="KW-1185">Reference proteome</keyword>
<evidence type="ECO:0000313" key="3">
    <source>
        <dbReference type="Proteomes" id="UP001515480"/>
    </source>
</evidence>
<evidence type="ECO:0000259" key="1">
    <source>
        <dbReference type="PROSITE" id="PS50211"/>
    </source>
</evidence>
<evidence type="ECO:0000313" key="2">
    <source>
        <dbReference type="EMBL" id="KAL1504868.1"/>
    </source>
</evidence>
<proteinExistence type="predicted"/>
<dbReference type="InterPro" id="IPR037516">
    <property type="entry name" value="Tripartite_DENN"/>
</dbReference>
<dbReference type="Pfam" id="PF07792">
    <property type="entry name" value="Afi1"/>
    <property type="match status" value="1"/>
</dbReference>
<dbReference type="PANTHER" id="PTHR28245:SF1">
    <property type="entry name" value="ARF3-INTERACTING PROTEIN 1"/>
    <property type="match status" value="1"/>
</dbReference>
<dbReference type="EMBL" id="JBGBPQ010000019">
    <property type="protein sequence ID" value="KAL1504868.1"/>
    <property type="molecule type" value="Genomic_DNA"/>
</dbReference>
<dbReference type="GO" id="GO:0005886">
    <property type="term" value="C:plasma membrane"/>
    <property type="evidence" value="ECO:0007669"/>
    <property type="project" value="TreeGrafter"/>
</dbReference>
<protein>
    <recommendedName>
        <fullName evidence="1">UDENN domain-containing protein</fullName>
    </recommendedName>
</protein>
<name>A0AB34IU38_PRYPA</name>
<feature type="domain" description="UDENN" evidence="1">
    <location>
        <begin position="7"/>
        <end position="532"/>
    </location>
</feature>
<comment type="caution">
    <text evidence="2">The sequence shown here is derived from an EMBL/GenBank/DDBJ whole genome shotgun (WGS) entry which is preliminary data.</text>
</comment>
<dbReference type="Proteomes" id="UP001515480">
    <property type="component" value="Unassembled WGS sequence"/>
</dbReference>
<dbReference type="PANTHER" id="PTHR28245">
    <property type="entry name" value="ARF3-INTERACTING PROTEIN 1"/>
    <property type="match status" value="1"/>
</dbReference>
<accession>A0AB34IU38</accession>
<gene>
    <name evidence="2" type="ORF">AB1Y20_008638</name>
</gene>
<sequence length="583" mass="64997">MASAFIEAVLFAEFDIDKGSVLRCQYPRPVTDDSLIAELMIPEGVHDRFQDWTIFMLNRPPLSASPVARKWPVQAYKYEGQVPDGQWKLASSDGADVTHWAQVNGKTSSEGSEAHVMVDMGRGKTIRLRGHDEEGLQYATLQPDFASMWTADGEAVGLHFRSGAQQEEFKQALDAACSSAEVLWCLNHVSSRRDTTVRRGAQVKALAVCSRFKFIHVWKPMLMLAVDRLFKTSTGLGEYSVPPVEQCRYLFETLTSLPPSLLPVASEVQRQVHRLMLAHGSARPELKEVGRMQWLDSQEIPLRVPLMLQPQELAETSLTDLFKRFKAGLFCALHALINRQRVFFLGHNQPAESVCHAVLSLPLMVCPPMQDVLHHCFPYTTLNNLDFLTVPGYIAGATNPIFESHPEWWDVLFDLDTGKVLISTIGANGKPVASDAPKLSDADSETYEQVTAGIEAHYSEYWLRASLQEYALQIICARRRGVNDLSWPDRVANHIERLRYSNPKATDSEMLKMLGDINGFIADEAQLLQFLDILPGSSPLGCLSAIATGRFHPSKDVRKLTAAVLARCPAELVNVNLSGFLRP</sequence>
<dbReference type="InterPro" id="IPR012860">
    <property type="entry name" value="Afi1_N"/>
</dbReference>
<dbReference type="GO" id="GO:0051666">
    <property type="term" value="P:actin cortical patch localization"/>
    <property type="evidence" value="ECO:0007669"/>
    <property type="project" value="TreeGrafter"/>
</dbReference>
<organism evidence="2 3">
    <name type="scientific">Prymnesium parvum</name>
    <name type="common">Toxic golden alga</name>
    <dbReference type="NCBI Taxonomy" id="97485"/>
    <lineage>
        <taxon>Eukaryota</taxon>
        <taxon>Haptista</taxon>
        <taxon>Haptophyta</taxon>
        <taxon>Prymnesiophyceae</taxon>
        <taxon>Prymnesiales</taxon>
        <taxon>Prymnesiaceae</taxon>
        <taxon>Prymnesium</taxon>
    </lineage>
</organism>
<reference evidence="2 3" key="1">
    <citation type="journal article" date="2024" name="Science">
        <title>Giant polyketide synthase enzymes in the biosynthesis of giant marine polyether toxins.</title>
        <authorList>
            <person name="Fallon T.R."/>
            <person name="Shende V.V."/>
            <person name="Wierzbicki I.H."/>
            <person name="Pendleton A.L."/>
            <person name="Watervoot N.F."/>
            <person name="Auber R.P."/>
            <person name="Gonzalez D.J."/>
            <person name="Wisecaver J.H."/>
            <person name="Moore B.S."/>
        </authorList>
    </citation>
    <scope>NUCLEOTIDE SEQUENCE [LARGE SCALE GENOMIC DNA]</scope>
    <source>
        <strain evidence="2 3">12B1</strain>
    </source>
</reference>
<dbReference type="AlphaFoldDB" id="A0AB34IU38"/>
<dbReference type="PROSITE" id="PS50211">
    <property type="entry name" value="DENN"/>
    <property type="match status" value="1"/>
</dbReference>
<dbReference type="Pfam" id="PF08616">
    <property type="entry name" value="SPA"/>
    <property type="match status" value="1"/>
</dbReference>